<feature type="region of interest" description="Disordered" evidence="7">
    <location>
        <begin position="201"/>
        <end position="231"/>
    </location>
</feature>
<feature type="region of interest" description="Disordered" evidence="7">
    <location>
        <begin position="20"/>
        <end position="63"/>
    </location>
</feature>
<dbReference type="AlphaFoldDB" id="A0A7I8K7C1"/>
<dbReference type="OrthoDB" id="680041at2759"/>
<dbReference type="PANTHER" id="PTHR33541">
    <property type="entry name" value="PROTEIN BIG GRAIN 1-LIKE A-RELATED"/>
    <property type="match status" value="1"/>
</dbReference>
<evidence type="ECO:0000256" key="2">
    <source>
        <dbReference type="ARBA" id="ARBA00010067"/>
    </source>
</evidence>
<evidence type="ECO:0000256" key="4">
    <source>
        <dbReference type="ARBA" id="ARBA00022475"/>
    </source>
</evidence>
<gene>
    <name evidence="8" type="ORF">SI8410_03004149</name>
</gene>
<dbReference type="GO" id="GO:0005886">
    <property type="term" value="C:plasma membrane"/>
    <property type="evidence" value="ECO:0007669"/>
    <property type="project" value="UniProtKB-SubCell"/>
</dbReference>
<dbReference type="EMBL" id="LR746266">
    <property type="protein sequence ID" value="CAA7393391.1"/>
    <property type="molecule type" value="Genomic_DNA"/>
</dbReference>
<organism evidence="8 9">
    <name type="scientific">Spirodela intermedia</name>
    <name type="common">Intermediate duckweed</name>
    <dbReference type="NCBI Taxonomy" id="51605"/>
    <lineage>
        <taxon>Eukaryota</taxon>
        <taxon>Viridiplantae</taxon>
        <taxon>Streptophyta</taxon>
        <taxon>Embryophyta</taxon>
        <taxon>Tracheophyta</taxon>
        <taxon>Spermatophyta</taxon>
        <taxon>Magnoliopsida</taxon>
        <taxon>Liliopsida</taxon>
        <taxon>Araceae</taxon>
        <taxon>Lemnoideae</taxon>
        <taxon>Spirodela</taxon>
    </lineage>
</organism>
<keyword evidence="4" id="KW-1003">Cell membrane</keyword>
<sequence>MKQADELDVFEAASYYAEAADSGTVQGRSNMVEKEWRGERRTEGPPPRQKVRDEKPKQPLTPGGRLASFLISFFQHGSSRQKKSALSIPGRASVSCKHEDEGRSTGRRKRRVSESSLFVYSSRSPCKVNVDKKTHHKSWRRGPSKAASGAPREVFHGGRSGYGDPLREGGRRVSINGMSEKDSRFYCESLLQFEERSFWRRGEEEQEGEDGSESDSSSDLFDLPNYELVRF</sequence>
<feature type="compositionally biased region" description="Basic residues" evidence="7">
    <location>
        <begin position="133"/>
        <end position="143"/>
    </location>
</feature>
<comment type="similarity">
    <text evidence="2">Belongs to the BIG GRAIN 1 (BG1) plant protein family.</text>
</comment>
<feature type="region of interest" description="Disordered" evidence="7">
    <location>
        <begin position="128"/>
        <end position="175"/>
    </location>
</feature>
<proteinExistence type="inferred from homology"/>
<accession>A0A7I8K7C1</accession>
<evidence type="ECO:0000256" key="7">
    <source>
        <dbReference type="SAM" id="MobiDB-lite"/>
    </source>
</evidence>
<feature type="compositionally biased region" description="Basic and acidic residues" evidence="7">
    <location>
        <begin position="31"/>
        <end position="43"/>
    </location>
</feature>
<protein>
    <submittedName>
        <fullName evidence="8">Uncharacterized protein</fullName>
    </submittedName>
</protein>
<keyword evidence="5" id="KW-0472">Membrane</keyword>
<evidence type="ECO:0000256" key="1">
    <source>
        <dbReference type="ARBA" id="ARBA00004236"/>
    </source>
</evidence>
<keyword evidence="9" id="KW-1185">Reference proteome</keyword>
<keyword evidence="3" id="KW-0813">Transport</keyword>
<evidence type="ECO:0000313" key="8">
    <source>
        <dbReference type="EMBL" id="CAA7393391.1"/>
    </source>
</evidence>
<feature type="compositionally biased region" description="Acidic residues" evidence="7">
    <location>
        <begin position="204"/>
        <end position="213"/>
    </location>
</feature>
<dbReference type="GO" id="GO:0009734">
    <property type="term" value="P:auxin-activated signaling pathway"/>
    <property type="evidence" value="ECO:0007669"/>
    <property type="project" value="UniProtKB-KW"/>
</dbReference>
<feature type="region of interest" description="Disordered" evidence="7">
    <location>
        <begin position="79"/>
        <end position="116"/>
    </location>
</feature>
<comment type="subcellular location">
    <subcellularLocation>
        <location evidence="1">Cell membrane</location>
    </subcellularLocation>
</comment>
<dbReference type="InterPro" id="IPR039621">
    <property type="entry name" value="BG1-like"/>
</dbReference>
<evidence type="ECO:0000313" key="9">
    <source>
        <dbReference type="Proteomes" id="UP000663760"/>
    </source>
</evidence>
<reference evidence="8" key="1">
    <citation type="submission" date="2020-02" db="EMBL/GenBank/DDBJ databases">
        <authorList>
            <person name="Scholz U."/>
            <person name="Mascher M."/>
            <person name="Fiebig A."/>
        </authorList>
    </citation>
    <scope>NUCLEOTIDE SEQUENCE</scope>
</reference>
<evidence type="ECO:0000256" key="6">
    <source>
        <dbReference type="ARBA" id="ARBA00023294"/>
    </source>
</evidence>
<dbReference type="Proteomes" id="UP000663760">
    <property type="component" value="Chromosome 3"/>
</dbReference>
<keyword evidence="6" id="KW-0927">Auxin signaling pathway</keyword>
<name>A0A7I8K7C1_SPIIN</name>
<evidence type="ECO:0000256" key="3">
    <source>
        <dbReference type="ARBA" id="ARBA00022448"/>
    </source>
</evidence>
<evidence type="ECO:0000256" key="5">
    <source>
        <dbReference type="ARBA" id="ARBA00023136"/>
    </source>
</evidence>